<evidence type="ECO:0000256" key="1">
    <source>
        <dbReference type="SAM" id="MobiDB-lite"/>
    </source>
</evidence>
<proteinExistence type="predicted"/>
<name>A0A820MZK7_9BILA</name>
<feature type="compositionally biased region" description="Low complexity" evidence="1">
    <location>
        <begin position="13"/>
        <end position="39"/>
    </location>
</feature>
<organism evidence="2 3">
    <name type="scientific">Rotaria sordida</name>
    <dbReference type="NCBI Taxonomy" id="392033"/>
    <lineage>
        <taxon>Eukaryota</taxon>
        <taxon>Metazoa</taxon>
        <taxon>Spiralia</taxon>
        <taxon>Gnathifera</taxon>
        <taxon>Rotifera</taxon>
        <taxon>Eurotatoria</taxon>
        <taxon>Bdelloidea</taxon>
        <taxon>Philodinida</taxon>
        <taxon>Philodinidae</taxon>
        <taxon>Rotaria</taxon>
    </lineage>
</organism>
<dbReference type="EMBL" id="CAJOBE010059617">
    <property type="protein sequence ID" value="CAF4382488.1"/>
    <property type="molecule type" value="Genomic_DNA"/>
</dbReference>
<reference evidence="2" key="1">
    <citation type="submission" date="2021-02" db="EMBL/GenBank/DDBJ databases">
        <authorList>
            <person name="Nowell W R."/>
        </authorList>
    </citation>
    <scope>NUCLEOTIDE SEQUENCE</scope>
</reference>
<feature type="region of interest" description="Disordered" evidence="1">
    <location>
        <begin position="1"/>
        <end position="57"/>
    </location>
</feature>
<feature type="non-terminal residue" evidence="2">
    <location>
        <position position="57"/>
    </location>
</feature>
<evidence type="ECO:0000313" key="3">
    <source>
        <dbReference type="Proteomes" id="UP000663874"/>
    </source>
</evidence>
<comment type="caution">
    <text evidence="2">The sequence shown here is derived from an EMBL/GenBank/DDBJ whole genome shotgun (WGS) entry which is preliminary data.</text>
</comment>
<feature type="compositionally biased region" description="Polar residues" evidence="1">
    <location>
        <begin position="40"/>
        <end position="57"/>
    </location>
</feature>
<dbReference type="AlphaFoldDB" id="A0A820MZK7"/>
<accession>A0A820MZK7</accession>
<protein>
    <submittedName>
        <fullName evidence="2">Uncharacterized protein</fullName>
    </submittedName>
</protein>
<gene>
    <name evidence="2" type="ORF">FNK824_LOCUS43350</name>
</gene>
<sequence>MASDDTYNIRPISSHQSHSSTSSFPQNSISLSSPNSPINTGNLNSSLSHSRQLWNMA</sequence>
<evidence type="ECO:0000313" key="2">
    <source>
        <dbReference type="EMBL" id="CAF4382488.1"/>
    </source>
</evidence>
<dbReference type="Proteomes" id="UP000663874">
    <property type="component" value="Unassembled WGS sequence"/>
</dbReference>